<sequence>MAVPDFAAVEAMFRREIAGLADAQLDWEDPGEEWSRWSIRRQVSHVSLAYFFWFAKMWGKTLWPEAPPPDPVDFRKSLVYDRRLDEEKYWRLEDLLPKFAEAMALARRAAEGRSPEELRSLALTRTFPSDLKMGQTDLPVYRFWSYVSTFHDDGVTQHAEDETTFTFTLEGMLRHMHWEALVHLRTIQRLKAAQGLPPANPLPRTGYLLDPFFWGPEDAPAF</sequence>
<dbReference type="SUPFAM" id="SSF109854">
    <property type="entry name" value="DinB/YfiT-like putative metalloenzymes"/>
    <property type="match status" value="1"/>
</dbReference>
<reference evidence="1" key="1">
    <citation type="submission" date="2020-07" db="EMBL/GenBank/DDBJ databases">
        <title>Huge and variable diversity of episymbiotic CPR bacteria and DPANN archaea in groundwater ecosystems.</title>
        <authorList>
            <person name="He C.Y."/>
            <person name="Keren R."/>
            <person name="Whittaker M."/>
            <person name="Farag I.F."/>
            <person name="Doudna J."/>
            <person name="Cate J.H.D."/>
            <person name="Banfield J.F."/>
        </authorList>
    </citation>
    <scope>NUCLEOTIDE SEQUENCE</scope>
    <source>
        <strain evidence="1">NC_groundwater_763_Ag_S-0.2um_68_21</strain>
    </source>
</reference>
<gene>
    <name evidence="1" type="ORF">HYZ11_13225</name>
</gene>
<accession>A0A932MNB8</accession>
<evidence type="ECO:0000313" key="2">
    <source>
        <dbReference type="Proteomes" id="UP000782312"/>
    </source>
</evidence>
<dbReference type="InterPro" id="IPR034660">
    <property type="entry name" value="DinB/YfiT-like"/>
</dbReference>
<organism evidence="1 2">
    <name type="scientific">Tectimicrobiota bacterium</name>
    <dbReference type="NCBI Taxonomy" id="2528274"/>
    <lineage>
        <taxon>Bacteria</taxon>
        <taxon>Pseudomonadati</taxon>
        <taxon>Nitrospinota/Tectimicrobiota group</taxon>
        <taxon>Candidatus Tectimicrobiota</taxon>
    </lineage>
</organism>
<dbReference type="Gene3D" id="1.20.120.450">
    <property type="entry name" value="dinb family like domain"/>
    <property type="match status" value="1"/>
</dbReference>
<dbReference type="EMBL" id="JACPUR010000032">
    <property type="protein sequence ID" value="MBI3128560.1"/>
    <property type="molecule type" value="Genomic_DNA"/>
</dbReference>
<dbReference type="Proteomes" id="UP000782312">
    <property type="component" value="Unassembled WGS sequence"/>
</dbReference>
<protein>
    <recommendedName>
        <fullName evidence="3">DinB family protein</fullName>
    </recommendedName>
</protein>
<name>A0A932MNB8_UNCTE</name>
<proteinExistence type="predicted"/>
<evidence type="ECO:0008006" key="3">
    <source>
        <dbReference type="Google" id="ProtNLM"/>
    </source>
</evidence>
<dbReference type="AlphaFoldDB" id="A0A932MNB8"/>
<evidence type="ECO:0000313" key="1">
    <source>
        <dbReference type="EMBL" id="MBI3128560.1"/>
    </source>
</evidence>
<comment type="caution">
    <text evidence="1">The sequence shown here is derived from an EMBL/GenBank/DDBJ whole genome shotgun (WGS) entry which is preliminary data.</text>
</comment>